<gene>
    <name evidence="3" type="ORF">NG895_26655</name>
</gene>
<sequence>MGHPSLTLCLALMSLLTLGCQPSVELPDEPSKPAASSESATPADTTAASEQPKQQPGSQKPSALSDGTNYGGAIAGAHRHANMMAASITFDNAIKNYHALNGEYPKSHEEFMKKLWEPLKSRMPDIDEGYRWQYDPETHKVEPVPIEGDE</sequence>
<evidence type="ECO:0000313" key="3">
    <source>
        <dbReference type="EMBL" id="MCO6047500.1"/>
    </source>
</evidence>
<dbReference type="AlphaFoldDB" id="A0A9X2JIV6"/>
<dbReference type="EMBL" id="JAMXLR010000092">
    <property type="protein sequence ID" value="MCO6047500.1"/>
    <property type="molecule type" value="Genomic_DNA"/>
</dbReference>
<dbReference type="Proteomes" id="UP001155241">
    <property type="component" value="Unassembled WGS sequence"/>
</dbReference>
<protein>
    <submittedName>
        <fullName evidence="3">Uncharacterized protein</fullName>
    </submittedName>
</protein>
<name>A0A9X2JIV6_9BACT</name>
<keyword evidence="4" id="KW-1185">Reference proteome</keyword>
<reference evidence="3" key="1">
    <citation type="submission" date="2022-06" db="EMBL/GenBank/DDBJ databases">
        <title>Aeoliella straminimaris, a novel planctomycete from sediments.</title>
        <authorList>
            <person name="Vitorino I.R."/>
            <person name="Lage O.M."/>
        </authorList>
    </citation>
    <scope>NUCLEOTIDE SEQUENCE</scope>
    <source>
        <strain evidence="3">ICT_H6.2</strain>
    </source>
</reference>
<proteinExistence type="predicted"/>
<keyword evidence="2" id="KW-0732">Signal</keyword>
<evidence type="ECO:0000256" key="1">
    <source>
        <dbReference type="SAM" id="MobiDB-lite"/>
    </source>
</evidence>
<organism evidence="3 4">
    <name type="scientific">Aeoliella straminimaris</name>
    <dbReference type="NCBI Taxonomy" id="2954799"/>
    <lineage>
        <taxon>Bacteria</taxon>
        <taxon>Pseudomonadati</taxon>
        <taxon>Planctomycetota</taxon>
        <taxon>Planctomycetia</taxon>
        <taxon>Pirellulales</taxon>
        <taxon>Lacipirellulaceae</taxon>
        <taxon>Aeoliella</taxon>
    </lineage>
</organism>
<feature type="region of interest" description="Disordered" evidence="1">
    <location>
        <begin position="23"/>
        <end position="74"/>
    </location>
</feature>
<feature type="signal peptide" evidence="2">
    <location>
        <begin position="1"/>
        <end position="19"/>
    </location>
</feature>
<feature type="compositionally biased region" description="Low complexity" evidence="1">
    <location>
        <begin position="32"/>
        <end position="62"/>
    </location>
</feature>
<evidence type="ECO:0000256" key="2">
    <source>
        <dbReference type="SAM" id="SignalP"/>
    </source>
</evidence>
<feature type="chain" id="PRO_5040908195" evidence="2">
    <location>
        <begin position="20"/>
        <end position="150"/>
    </location>
</feature>
<evidence type="ECO:0000313" key="4">
    <source>
        <dbReference type="Proteomes" id="UP001155241"/>
    </source>
</evidence>
<accession>A0A9X2JIV6</accession>
<comment type="caution">
    <text evidence="3">The sequence shown here is derived from an EMBL/GenBank/DDBJ whole genome shotgun (WGS) entry which is preliminary data.</text>
</comment>
<dbReference type="RefSeq" id="WP_252855610.1">
    <property type="nucleotide sequence ID" value="NZ_JAMXLR010000092.1"/>
</dbReference>